<dbReference type="EMBL" id="NKCI01000779">
    <property type="protein sequence ID" value="RSL38706.1"/>
    <property type="molecule type" value="Genomic_DNA"/>
</dbReference>
<comment type="caution">
    <text evidence="1">The sequence shown here is derived from an EMBL/GenBank/DDBJ whole genome shotgun (WGS) entry which is preliminary data.</text>
</comment>
<proteinExistence type="predicted"/>
<organism evidence="1 2">
    <name type="scientific">Fusarium duplospermum</name>
    <dbReference type="NCBI Taxonomy" id="1325734"/>
    <lineage>
        <taxon>Eukaryota</taxon>
        <taxon>Fungi</taxon>
        <taxon>Dikarya</taxon>
        <taxon>Ascomycota</taxon>
        <taxon>Pezizomycotina</taxon>
        <taxon>Sordariomycetes</taxon>
        <taxon>Hypocreomycetidae</taxon>
        <taxon>Hypocreales</taxon>
        <taxon>Nectriaceae</taxon>
        <taxon>Fusarium</taxon>
        <taxon>Fusarium solani species complex</taxon>
    </lineage>
</organism>
<dbReference type="AlphaFoldDB" id="A0A428ND46"/>
<evidence type="ECO:0000313" key="1">
    <source>
        <dbReference type="EMBL" id="RSL38706.1"/>
    </source>
</evidence>
<keyword evidence="2" id="KW-1185">Reference proteome</keyword>
<dbReference type="Proteomes" id="UP000288168">
    <property type="component" value="Unassembled WGS sequence"/>
</dbReference>
<name>A0A428ND46_9HYPO</name>
<reference evidence="1 2" key="1">
    <citation type="submission" date="2017-06" db="EMBL/GenBank/DDBJ databases">
        <title>Comparative genomic analysis of Ambrosia Fusariam Clade fungi.</title>
        <authorList>
            <person name="Stajich J.E."/>
            <person name="Carrillo J."/>
            <person name="Kijimoto T."/>
            <person name="Eskalen A."/>
            <person name="O'Donnell K."/>
            <person name="Kasson M."/>
        </authorList>
    </citation>
    <scope>NUCLEOTIDE SEQUENCE [LARGE SCALE GENOMIC DNA]</scope>
    <source>
        <strain evidence="1 2">NRRL62584</strain>
    </source>
</reference>
<sequence length="76" mass="9015">MNYRIHLQQARPNSRVANRYRNGFRQHTKFDEHDKEGLKQLKRELKRKNLLNLPGFPAATIKLSNHQRASLISFNC</sequence>
<accession>A0A428ND46</accession>
<feature type="non-terminal residue" evidence="1">
    <location>
        <position position="76"/>
    </location>
</feature>
<protein>
    <submittedName>
        <fullName evidence="1">Uncharacterized protein</fullName>
    </submittedName>
</protein>
<evidence type="ECO:0000313" key="2">
    <source>
        <dbReference type="Proteomes" id="UP000288168"/>
    </source>
</evidence>
<gene>
    <name evidence="1" type="ORF">CEP54_016392</name>
</gene>